<protein>
    <submittedName>
        <fullName evidence="1">Uncharacterized protein</fullName>
    </submittedName>
</protein>
<name>A0ABP8FQM5_9BACT</name>
<proteinExistence type="predicted"/>
<gene>
    <name evidence="1" type="ORF">GCM10023143_16780</name>
</gene>
<dbReference type="EMBL" id="BAABFN010000002">
    <property type="protein sequence ID" value="GAA4309008.1"/>
    <property type="molecule type" value="Genomic_DNA"/>
</dbReference>
<evidence type="ECO:0000313" key="2">
    <source>
        <dbReference type="Proteomes" id="UP001501207"/>
    </source>
</evidence>
<dbReference type="Proteomes" id="UP001501207">
    <property type="component" value="Unassembled WGS sequence"/>
</dbReference>
<organism evidence="1 2">
    <name type="scientific">Compostibacter hankyongensis</name>
    <dbReference type="NCBI Taxonomy" id="1007089"/>
    <lineage>
        <taxon>Bacteria</taxon>
        <taxon>Pseudomonadati</taxon>
        <taxon>Bacteroidota</taxon>
        <taxon>Chitinophagia</taxon>
        <taxon>Chitinophagales</taxon>
        <taxon>Chitinophagaceae</taxon>
        <taxon>Compostibacter</taxon>
    </lineage>
</organism>
<accession>A0ABP8FQM5</accession>
<comment type="caution">
    <text evidence="1">The sequence shown here is derived from an EMBL/GenBank/DDBJ whole genome shotgun (WGS) entry which is preliminary data.</text>
</comment>
<keyword evidence="2" id="KW-1185">Reference proteome</keyword>
<reference evidence="2" key="1">
    <citation type="journal article" date="2019" name="Int. J. Syst. Evol. Microbiol.">
        <title>The Global Catalogue of Microorganisms (GCM) 10K type strain sequencing project: providing services to taxonomists for standard genome sequencing and annotation.</title>
        <authorList>
            <consortium name="The Broad Institute Genomics Platform"/>
            <consortium name="The Broad Institute Genome Sequencing Center for Infectious Disease"/>
            <person name="Wu L."/>
            <person name="Ma J."/>
        </authorList>
    </citation>
    <scope>NUCLEOTIDE SEQUENCE [LARGE SCALE GENOMIC DNA]</scope>
    <source>
        <strain evidence="2">JCM 17664</strain>
    </source>
</reference>
<evidence type="ECO:0000313" key="1">
    <source>
        <dbReference type="EMBL" id="GAA4309008.1"/>
    </source>
</evidence>
<sequence length="86" mass="9753">MVIAFGNLLLTFPEEEFAPFRNWIKKCHARHAGAEEPDERSVILPATGERISMLLSPHELGAFVCMLDMADTEWQSQHIMSLLRGN</sequence>